<gene>
    <name evidence="2" type="ORF">OIK40_11170</name>
</gene>
<organism evidence="2 3">
    <name type="scientific">Erythrobacter fulvus</name>
    <dbReference type="NCBI Taxonomy" id="2987523"/>
    <lineage>
        <taxon>Bacteria</taxon>
        <taxon>Pseudomonadati</taxon>
        <taxon>Pseudomonadota</taxon>
        <taxon>Alphaproteobacteria</taxon>
        <taxon>Sphingomonadales</taxon>
        <taxon>Erythrobacteraceae</taxon>
        <taxon>Erythrobacter/Porphyrobacter group</taxon>
        <taxon>Erythrobacter</taxon>
    </lineage>
</organism>
<keyword evidence="3" id="KW-1185">Reference proteome</keyword>
<dbReference type="RefSeq" id="WP_273678411.1">
    <property type="nucleotide sequence ID" value="NZ_JAQQXQ010000008.1"/>
</dbReference>
<evidence type="ECO:0000259" key="1">
    <source>
        <dbReference type="Pfam" id="PF02229"/>
    </source>
</evidence>
<dbReference type="Pfam" id="PF02229">
    <property type="entry name" value="PC4"/>
    <property type="match status" value="1"/>
</dbReference>
<proteinExistence type="predicted"/>
<feature type="domain" description="Transcriptional coactivator p15 (PC4) C-terminal" evidence="1">
    <location>
        <begin position="26"/>
        <end position="63"/>
    </location>
</feature>
<dbReference type="InterPro" id="IPR003173">
    <property type="entry name" value="PC4_C"/>
</dbReference>
<evidence type="ECO:0000313" key="3">
    <source>
        <dbReference type="Proteomes" id="UP001216558"/>
    </source>
</evidence>
<dbReference type="Gene3D" id="2.30.31.10">
    <property type="entry name" value="Transcriptional Coactivator Pc4, Chain A"/>
    <property type="match status" value="1"/>
</dbReference>
<dbReference type="Proteomes" id="UP001216558">
    <property type="component" value="Unassembled WGS sequence"/>
</dbReference>
<dbReference type="EMBL" id="JAQQXQ010000008">
    <property type="protein sequence ID" value="MDC8755199.1"/>
    <property type="molecule type" value="Genomic_DNA"/>
</dbReference>
<sequence length="77" mass="8307">MEGSGFTSPPIWQFAKRGGFILAGERSFKGETFFELRWWAEDGTIPTGKGVTFPPDAVPELAKALAAYAESRKAGAV</sequence>
<comment type="caution">
    <text evidence="2">The sequence shown here is derived from an EMBL/GenBank/DDBJ whole genome shotgun (WGS) entry which is preliminary data.</text>
</comment>
<evidence type="ECO:0000313" key="2">
    <source>
        <dbReference type="EMBL" id="MDC8755199.1"/>
    </source>
</evidence>
<accession>A0ABT5JR86</accession>
<reference evidence="2 3" key="1">
    <citation type="submission" date="2022-10" db="EMBL/GenBank/DDBJ databases">
        <title>Erythrobacter sp. sf7 Genome sequencing.</title>
        <authorList>
            <person name="Park S."/>
        </authorList>
    </citation>
    <scope>NUCLEOTIDE SEQUENCE [LARGE SCALE GENOMIC DNA]</scope>
    <source>
        <strain evidence="3">sf7</strain>
    </source>
</reference>
<dbReference type="InterPro" id="IPR009044">
    <property type="entry name" value="ssDNA-bd_transcriptional_reg"/>
</dbReference>
<protein>
    <submittedName>
        <fullName evidence="2">PC4/YdbC family ssDNA-binding protein</fullName>
    </submittedName>
</protein>
<name>A0ABT5JR86_9SPHN</name>